<accession>A0ABM0MKI6</accession>
<keyword evidence="2" id="KW-0456">Lyase</keyword>
<dbReference type="SUPFAM" id="SSF51735">
    <property type="entry name" value="NAD(P)-binding Rossmann-fold domains"/>
    <property type="match status" value="1"/>
</dbReference>
<evidence type="ECO:0000256" key="2">
    <source>
        <dbReference type="ARBA" id="ARBA00023239"/>
    </source>
</evidence>
<keyword evidence="3" id="KW-0511">Multifunctional enzyme</keyword>
<evidence type="ECO:0000256" key="3">
    <source>
        <dbReference type="ARBA" id="ARBA00023268"/>
    </source>
</evidence>
<protein>
    <submittedName>
        <fullName evidence="6">Peroxisomal bifunctional enzyme-like</fullName>
    </submittedName>
</protein>
<dbReference type="InterPro" id="IPR036291">
    <property type="entry name" value="NAD(P)-bd_dom_sf"/>
</dbReference>
<dbReference type="PANTHER" id="PTHR23309">
    <property type="entry name" value="3-HYDROXYACYL-COA DEHYROGENASE"/>
    <property type="match status" value="1"/>
</dbReference>
<proteinExistence type="predicted"/>
<name>A0ABM0MKI6_SACKO</name>
<dbReference type="GeneID" id="102803121"/>
<evidence type="ECO:0000259" key="4">
    <source>
        <dbReference type="Pfam" id="PF02737"/>
    </source>
</evidence>
<dbReference type="Gene3D" id="3.90.226.10">
    <property type="entry name" value="2-enoyl-CoA Hydratase, Chain A, domain 1"/>
    <property type="match status" value="1"/>
</dbReference>
<gene>
    <name evidence="6" type="primary">LOC102803121</name>
</gene>
<keyword evidence="5" id="KW-1185">Reference proteome</keyword>
<keyword evidence="1" id="KW-0413">Isomerase</keyword>
<reference evidence="6" key="1">
    <citation type="submission" date="2025-08" db="UniProtKB">
        <authorList>
            <consortium name="RefSeq"/>
        </authorList>
    </citation>
    <scope>IDENTIFICATION</scope>
    <source>
        <tissue evidence="6">Testes</tissue>
    </source>
</reference>
<dbReference type="Proteomes" id="UP000694865">
    <property type="component" value="Unplaced"/>
</dbReference>
<dbReference type="PANTHER" id="PTHR23309:SF49">
    <property type="entry name" value="PEROXISOMAL BIFUNCTIONAL ENZYME"/>
    <property type="match status" value="1"/>
</dbReference>
<feature type="domain" description="3-hydroxyacyl-CoA dehydrogenase NAD binding" evidence="4">
    <location>
        <begin position="138"/>
        <end position="309"/>
    </location>
</feature>
<dbReference type="InterPro" id="IPR006176">
    <property type="entry name" value="3-OHacyl-CoA_DH_NAD-bd"/>
</dbReference>
<evidence type="ECO:0000256" key="1">
    <source>
        <dbReference type="ARBA" id="ARBA00023235"/>
    </source>
</evidence>
<sequence>MGILDQAPISGNFITKALEIARSVASKPVAVRRVSNMPVKEADFANVIIEEARKRIMKRARGAVAPLSCLRAIEASMKSPTYMDGVKREMELGHELMTGAQSSAMQYAFFAERTAQKWELPGGKITYKSTKPLPINTMGVIGCGTMGTGITISCISVNIPVTLIEVNQQLLDRGMAFIKRVYERNVKQGRISLAMAQKQMSLVNPTLDYGQLANVDCVIEAIFENMKLKKEIFKKLNAVCKPSALLCSNTSSLNIDEIASATTRPDKVAGTHFFSPAHIMKLLENIRGKYTSPETIATVMTLGKTINKGGCTYRKFTLQYNPDDFL</sequence>
<dbReference type="Pfam" id="PF02737">
    <property type="entry name" value="3HCDH_N"/>
    <property type="match status" value="1"/>
</dbReference>
<evidence type="ECO:0000313" key="6">
    <source>
        <dbReference type="RefSeq" id="XP_006820527.1"/>
    </source>
</evidence>
<evidence type="ECO:0000313" key="5">
    <source>
        <dbReference type="Proteomes" id="UP000694865"/>
    </source>
</evidence>
<dbReference type="Gene3D" id="3.40.50.720">
    <property type="entry name" value="NAD(P)-binding Rossmann-like Domain"/>
    <property type="match status" value="1"/>
</dbReference>
<dbReference type="RefSeq" id="XP_006820527.1">
    <property type="nucleotide sequence ID" value="XM_006820464.1"/>
</dbReference>
<organism evidence="5 6">
    <name type="scientific">Saccoglossus kowalevskii</name>
    <name type="common">Acorn worm</name>
    <dbReference type="NCBI Taxonomy" id="10224"/>
    <lineage>
        <taxon>Eukaryota</taxon>
        <taxon>Metazoa</taxon>
        <taxon>Hemichordata</taxon>
        <taxon>Enteropneusta</taxon>
        <taxon>Harrimaniidae</taxon>
        <taxon>Saccoglossus</taxon>
    </lineage>
</organism>